<feature type="active site" evidence="6">
    <location>
        <position position="417"/>
    </location>
</feature>
<keyword evidence="5" id="KW-0443">Lipid metabolism</keyword>
<dbReference type="GO" id="GO:0032259">
    <property type="term" value="P:methylation"/>
    <property type="evidence" value="ECO:0007669"/>
    <property type="project" value="UniProtKB-KW"/>
</dbReference>
<dbReference type="InterPro" id="IPR003333">
    <property type="entry name" value="CMAS"/>
</dbReference>
<gene>
    <name evidence="9" type="ORF">HLB35_04430</name>
</gene>
<keyword evidence="3 9" id="KW-0808">Transferase</keyword>
<dbReference type="GO" id="GO:0008168">
    <property type="term" value="F:methyltransferase activity"/>
    <property type="evidence" value="ECO:0007669"/>
    <property type="project" value="UniProtKB-KW"/>
</dbReference>
<reference evidence="9 10" key="1">
    <citation type="submission" date="2020-05" db="EMBL/GenBank/DDBJ databases">
        <authorList>
            <person name="Ruan W."/>
            <person name="Jeon C.O."/>
            <person name="Chun B.H."/>
        </authorList>
    </citation>
    <scope>NUCLEOTIDE SEQUENCE [LARGE SCALE GENOMIC DNA]</scope>
    <source>
        <strain evidence="9 10">TBZ9</strain>
    </source>
</reference>
<feature type="region of interest" description="Disordered" evidence="7">
    <location>
        <begin position="1"/>
        <end position="40"/>
    </location>
</feature>
<keyword evidence="8" id="KW-0732">Signal</keyword>
<comment type="similarity">
    <text evidence="1">Belongs to the CFA/CMAS family.</text>
</comment>
<evidence type="ECO:0000256" key="1">
    <source>
        <dbReference type="ARBA" id="ARBA00010815"/>
    </source>
</evidence>
<dbReference type="Gene3D" id="3.40.50.150">
    <property type="entry name" value="Vaccinia Virus protein VP39"/>
    <property type="match status" value="1"/>
</dbReference>
<dbReference type="AlphaFoldDB" id="A0A7Y3XAC5"/>
<dbReference type="InterPro" id="IPR050723">
    <property type="entry name" value="CFA/CMAS"/>
</dbReference>
<evidence type="ECO:0000256" key="3">
    <source>
        <dbReference type="ARBA" id="ARBA00022679"/>
    </source>
</evidence>
<dbReference type="EMBL" id="JABFHI010000002">
    <property type="protein sequence ID" value="NOG31199.1"/>
    <property type="molecule type" value="Genomic_DNA"/>
</dbReference>
<name>A0A7Y3XAC5_9GAMM</name>
<sequence length="447" mass="50312">MTRLRSSRSATSNIVSSASLAAAPAPTGASAQSDLSQTPREGRLTRWLKPRLIKQLDAMQGGQITLIDGSQSYHLGQGGPLQVTVVVRHPRAWKRLAFGGTVGAAESYMDHDWDADDLVALIRLFAINLDQVNGEMENGSARFTRWLLNLAYRFQRNSVTGSKRNIAAHYDIGNDLFATFLDQAHWMYSSAVFPYPEASLEEASTYKLDIMLEKLDVQPHHHLLEIGTGWGGLAIHAAKSRGCKVTTTTISEEQYNHTAERIQQEGLEDQITLLKQDYRELTGTFDRVISVEMIEAVGHQYLDTYLAKIDSLLNAEGQAMLQAITIRDQRFESAKRDMDFIKRYIFPGGFLPSHHAMLSSVMRKTSLNMVALDEIGQHYARTLREWRHRFEASLEAVRAQGYDERFIRMWRYYLCYCEGGFIERSIGTCHLVLAKPQAKPAPLTGAP</sequence>
<dbReference type="Pfam" id="PF02353">
    <property type="entry name" value="CMAS"/>
    <property type="match status" value="1"/>
</dbReference>
<dbReference type="SUPFAM" id="SSF53335">
    <property type="entry name" value="S-adenosyl-L-methionine-dependent methyltransferases"/>
    <property type="match status" value="1"/>
</dbReference>
<dbReference type="GO" id="GO:0008610">
    <property type="term" value="P:lipid biosynthetic process"/>
    <property type="evidence" value="ECO:0007669"/>
    <property type="project" value="InterPro"/>
</dbReference>
<evidence type="ECO:0000313" key="10">
    <source>
        <dbReference type="Proteomes" id="UP000588806"/>
    </source>
</evidence>
<keyword evidence="10" id="KW-1185">Reference proteome</keyword>
<dbReference type="PIRSF" id="PIRSF003085">
    <property type="entry name" value="CMAS"/>
    <property type="match status" value="1"/>
</dbReference>
<feature type="compositionally biased region" description="Low complexity" evidence="7">
    <location>
        <begin position="16"/>
        <end position="33"/>
    </location>
</feature>
<organism evidence="9 10">
    <name type="scientific">Vreelandella azerica</name>
    <dbReference type="NCBI Taxonomy" id="2732867"/>
    <lineage>
        <taxon>Bacteria</taxon>
        <taxon>Pseudomonadati</taxon>
        <taxon>Pseudomonadota</taxon>
        <taxon>Gammaproteobacteria</taxon>
        <taxon>Oceanospirillales</taxon>
        <taxon>Halomonadaceae</taxon>
        <taxon>Vreelandella</taxon>
    </lineage>
</organism>
<evidence type="ECO:0000256" key="4">
    <source>
        <dbReference type="ARBA" id="ARBA00022691"/>
    </source>
</evidence>
<evidence type="ECO:0000256" key="2">
    <source>
        <dbReference type="ARBA" id="ARBA00022603"/>
    </source>
</evidence>
<dbReference type="PANTHER" id="PTHR43667">
    <property type="entry name" value="CYCLOPROPANE-FATTY-ACYL-PHOSPHOLIPID SYNTHASE"/>
    <property type="match status" value="1"/>
</dbReference>
<evidence type="ECO:0000256" key="6">
    <source>
        <dbReference type="PIRSR" id="PIRSR003085-1"/>
    </source>
</evidence>
<keyword evidence="4" id="KW-0949">S-adenosyl-L-methionine</keyword>
<evidence type="ECO:0000256" key="7">
    <source>
        <dbReference type="SAM" id="MobiDB-lite"/>
    </source>
</evidence>
<evidence type="ECO:0000256" key="8">
    <source>
        <dbReference type="SAM" id="SignalP"/>
    </source>
</evidence>
<accession>A0A7Y3XAC5</accession>
<evidence type="ECO:0000256" key="5">
    <source>
        <dbReference type="ARBA" id="ARBA00023098"/>
    </source>
</evidence>
<dbReference type="PANTHER" id="PTHR43667:SF2">
    <property type="entry name" value="FATTY ACID C-METHYL TRANSFERASE"/>
    <property type="match status" value="1"/>
</dbReference>
<comment type="caution">
    <text evidence="9">The sequence shown here is derived from an EMBL/GenBank/DDBJ whole genome shotgun (WGS) entry which is preliminary data.</text>
</comment>
<dbReference type="CDD" id="cd02440">
    <property type="entry name" value="AdoMet_MTases"/>
    <property type="match status" value="1"/>
</dbReference>
<proteinExistence type="inferred from homology"/>
<feature type="signal peptide" evidence="8">
    <location>
        <begin position="1"/>
        <end position="21"/>
    </location>
</feature>
<reference evidence="9 10" key="2">
    <citation type="submission" date="2020-06" db="EMBL/GenBank/DDBJ databases">
        <title>Halomonas songnenensis sp. nov., a moderately halophilic bacterium isolated from saline and alkaline soils.</title>
        <authorList>
            <person name="Jiang J."/>
            <person name="Pan Y."/>
        </authorList>
    </citation>
    <scope>NUCLEOTIDE SEQUENCE [LARGE SCALE GENOMIC DNA]</scope>
    <source>
        <strain evidence="9 10">TBZ9</strain>
    </source>
</reference>
<protein>
    <submittedName>
        <fullName evidence="9">Class I SAM-dependent methyltransferase</fullName>
    </submittedName>
</protein>
<dbReference type="InterPro" id="IPR029063">
    <property type="entry name" value="SAM-dependent_MTases_sf"/>
</dbReference>
<evidence type="ECO:0000313" key="9">
    <source>
        <dbReference type="EMBL" id="NOG31199.1"/>
    </source>
</evidence>
<feature type="chain" id="PRO_5031336422" evidence="8">
    <location>
        <begin position="22"/>
        <end position="447"/>
    </location>
</feature>
<dbReference type="Proteomes" id="UP000588806">
    <property type="component" value="Unassembled WGS sequence"/>
</dbReference>
<keyword evidence="2 9" id="KW-0489">Methyltransferase</keyword>